<accession>A0AAD9QPL1</accession>
<dbReference type="Pfam" id="PF02140">
    <property type="entry name" value="SUEL_Lectin"/>
    <property type="match status" value="1"/>
</dbReference>
<reference evidence="3" key="2">
    <citation type="journal article" date="2023" name="Science">
        <title>Genomic signatures of disease resistance in endangered staghorn corals.</title>
        <authorList>
            <person name="Vollmer S.V."/>
            <person name="Selwyn J.D."/>
            <person name="Despard B.A."/>
            <person name="Roesel C.L."/>
        </authorList>
    </citation>
    <scope>NUCLEOTIDE SEQUENCE</scope>
    <source>
        <strain evidence="3">K2</strain>
    </source>
</reference>
<organism evidence="3 4">
    <name type="scientific">Acropora cervicornis</name>
    <name type="common">Staghorn coral</name>
    <dbReference type="NCBI Taxonomy" id="6130"/>
    <lineage>
        <taxon>Eukaryota</taxon>
        <taxon>Metazoa</taxon>
        <taxon>Cnidaria</taxon>
        <taxon>Anthozoa</taxon>
        <taxon>Hexacorallia</taxon>
        <taxon>Scleractinia</taxon>
        <taxon>Astrocoeniina</taxon>
        <taxon>Acroporidae</taxon>
        <taxon>Acropora</taxon>
    </lineage>
</organism>
<feature type="signal peptide" evidence="1">
    <location>
        <begin position="1"/>
        <end position="24"/>
    </location>
</feature>
<dbReference type="Gene3D" id="2.60.120.740">
    <property type="match status" value="1"/>
</dbReference>
<dbReference type="CDD" id="cd22827">
    <property type="entry name" value="Gal_Rha_Lectin_SUL-I-like"/>
    <property type="match status" value="1"/>
</dbReference>
<dbReference type="GO" id="GO:0030246">
    <property type="term" value="F:carbohydrate binding"/>
    <property type="evidence" value="ECO:0007669"/>
    <property type="project" value="InterPro"/>
</dbReference>
<comment type="caution">
    <text evidence="3">The sequence shown here is derived from an EMBL/GenBank/DDBJ whole genome shotgun (WGS) entry which is preliminary data.</text>
</comment>
<dbReference type="AlphaFoldDB" id="A0AAD9QPL1"/>
<protein>
    <submittedName>
        <fullName evidence="3">L-rhamnose-binding lectin ELEL-1</fullName>
    </submittedName>
</protein>
<dbReference type="FunFam" id="2.60.120.740:FF:000001">
    <property type="entry name" value="Adhesion G protein-coupled receptor L2"/>
    <property type="match status" value="1"/>
</dbReference>
<evidence type="ECO:0000313" key="4">
    <source>
        <dbReference type="Proteomes" id="UP001249851"/>
    </source>
</evidence>
<dbReference type="Proteomes" id="UP001249851">
    <property type="component" value="Unassembled WGS sequence"/>
</dbReference>
<evidence type="ECO:0000259" key="2">
    <source>
        <dbReference type="PROSITE" id="PS50228"/>
    </source>
</evidence>
<feature type="chain" id="PRO_5042041352" evidence="1">
    <location>
        <begin position="25"/>
        <end position="209"/>
    </location>
</feature>
<dbReference type="PANTHER" id="PTHR46780">
    <property type="entry name" value="PROTEIN EVA-1"/>
    <property type="match status" value="1"/>
</dbReference>
<dbReference type="InterPro" id="IPR000922">
    <property type="entry name" value="Lectin_gal-bd_dom"/>
</dbReference>
<dbReference type="PROSITE" id="PS50228">
    <property type="entry name" value="SUEL_LECTIN"/>
    <property type="match status" value="1"/>
</dbReference>
<sequence length="209" mass="23428">MLKATCTVLALLLLAIQLPELSSAKKARNGIKVKNFRLNSKKNLGRVLSIVSAVDLTLRFTHGRIGVIESSVKHLKRVNKNMMNRLKKMDKKVDNIMRIMRKVMKGDKPRIKPHNLSSFTICEGRAAKLACKAGQKMKIVQARYGRSNKRTCKGGPIRTTKCKATKSLAIVRKYCHGKASCVLRANNSVFGDPCFGTYKYLAVKYRCSK</sequence>
<dbReference type="EMBL" id="JARQWQ010000020">
    <property type="protein sequence ID" value="KAK2565076.1"/>
    <property type="molecule type" value="Genomic_DNA"/>
</dbReference>
<evidence type="ECO:0000313" key="3">
    <source>
        <dbReference type="EMBL" id="KAK2565076.1"/>
    </source>
</evidence>
<feature type="domain" description="SUEL-type lectin" evidence="2">
    <location>
        <begin position="121"/>
        <end position="208"/>
    </location>
</feature>
<dbReference type="InterPro" id="IPR043159">
    <property type="entry name" value="Lectin_gal-bd_sf"/>
</dbReference>
<proteinExistence type="predicted"/>
<name>A0AAD9QPL1_ACRCE</name>
<gene>
    <name evidence="3" type="ORF">P5673_010985</name>
</gene>
<evidence type="ECO:0000256" key="1">
    <source>
        <dbReference type="SAM" id="SignalP"/>
    </source>
</evidence>
<keyword evidence="1" id="KW-0732">Signal</keyword>
<reference evidence="3" key="1">
    <citation type="journal article" date="2023" name="G3 (Bethesda)">
        <title>Whole genome assembly and annotation of the endangered Caribbean coral Acropora cervicornis.</title>
        <authorList>
            <person name="Selwyn J.D."/>
            <person name="Vollmer S.V."/>
        </authorList>
    </citation>
    <scope>NUCLEOTIDE SEQUENCE</scope>
    <source>
        <strain evidence="3">K2</strain>
    </source>
</reference>
<keyword evidence="4" id="KW-1185">Reference proteome</keyword>